<dbReference type="EMBL" id="CP013015">
    <property type="protein sequence ID" value="AMM39869.1"/>
    <property type="molecule type" value="Genomic_DNA"/>
</dbReference>
<evidence type="ECO:0000313" key="2">
    <source>
        <dbReference type="EMBL" id="AMM39869.1"/>
    </source>
</evidence>
<protein>
    <submittedName>
        <fullName evidence="3">Phosphohistidine phosphatase SixA</fullName>
    </submittedName>
    <submittedName>
        <fullName evidence="2">Phosphohistidine phosphatase, SixA</fullName>
    </submittedName>
</protein>
<dbReference type="GO" id="GO:0005737">
    <property type="term" value="C:cytoplasm"/>
    <property type="evidence" value="ECO:0007669"/>
    <property type="project" value="InterPro"/>
</dbReference>
<dbReference type="KEGG" id="daw:HS1_000062"/>
<feature type="region of interest" description="Disordered" evidence="1">
    <location>
        <begin position="1"/>
        <end position="23"/>
    </location>
</feature>
<dbReference type="EMBL" id="DRKW01000124">
    <property type="protein sequence ID" value="HEB74007.1"/>
    <property type="molecule type" value="Genomic_DNA"/>
</dbReference>
<feature type="compositionally biased region" description="Basic and acidic residues" evidence="1">
    <location>
        <begin position="13"/>
        <end position="23"/>
    </location>
</feature>
<dbReference type="Proteomes" id="UP000070560">
    <property type="component" value="Chromosome"/>
</dbReference>
<accession>A0A7V1I448</accession>
<dbReference type="InterPro" id="IPR029033">
    <property type="entry name" value="His_PPase_superfam"/>
</dbReference>
<dbReference type="GO" id="GO:0101006">
    <property type="term" value="F:protein histidine phosphatase activity"/>
    <property type="evidence" value="ECO:0007669"/>
    <property type="project" value="InterPro"/>
</dbReference>
<dbReference type="OrthoDB" id="9810154at2"/>
<dbReference type="InterPro" id="IPR004449">
    <property type="entry name" value="SixA"/>
</dbReference>
<dbReference type="SUPFAM" id="SSF53254">
    <property type="entry name" value="Phosphoglycerate mutase-like"/>
    <property type="match status" value="1"/>
</dbReference>
<sequence length="161" mass="17847">MRIYMMQHGQALPKEKDPERGLSEEGMRQINLSAKAIHNMGVKIDVICSSPKKRARQTAEIVAKELNYPIEKIEISSVFKPLSPPADAISYLQSFTDKTSIFIAGHLPSLAEIASELLSEGPIFIQFQMGGLCEIEVEELPTHQGKLISFLTPEQLALIAK</sequence>
<keyword evidence="4" id="KW-1185">Reference proteome</keyword>
<dbReference type="Gene3D" id="3.40.50.1240">
    <property type="entry name" value="Phosphoglycerate mutase-like"/>
    <property type="match status" value="1"/>
</dbReference>
<reference evidence="3" key="2">
    <citation type="journal article" date="2020" name="mSystems">
        <title>Genome- and Community-Level Interaction Insights into Carbon Utilization and Element Cycling Functions of Hydrothermarchaeota in Hydrothermal Sediment.</title>
        <authorList>
            <person name="Zhou Z."/>
            <person name="Liu Y."/>
            <person name="Xu W."/>
            <person name="Pan J."/>
            <person name="Luo Z.H."/>
            <person name="Li M."/>
        </authorList>
    </citation>
    <scope>NUCLEOTIDE SEQUENCE [LARGE SCALE GENOMIC DNA]</scope>
    <source>
        <strain evidence="3">HyVt-45</strain>
    </source>
</reference>
<evidence type="ECO:0000313" key="3">
    <source>
        <dbReference type="EMBL" id="HEB74007.1"/>
    </source>
</evidence>
<gene>
    <name evidence="3" type="primary">sixA</name>
    <name evidence="3" type="ORF">ENJ03_02155</name>
    <name evidence="2" type="ORF">HS1_000062</name>
</gene>
<reference evidence="2 4" key="1">
    <citation type="submission" date="2015-10" db="EMBL/GenBank/DDBJ databases">
        <title>Candidatus Desulfofervidus auxilii, a hydrogenotrophic sulfate-reducing bacterium involved in the thermophilic anaerobic oxidation of methane.</title>
        <authorList>
            <person name="Krukenberg V."/>
            <person name="Richter M."/>
            <person name="Wegener G."/>
        </authorList>
    </citation>
    <scope>NUCLEOTIDE SEQUENCE [LARGE SCALE GENOMIC DNA]</scope>
    <source>
        <strain evidence="2 4">HS1</strain>
    </source>
</reference>
<dbReference type="CDD" id="cd07067">
    <property type="entry name" value="HP_PGM_like"/>
    <property type="match status" value="1"/>
</dbReference>
<dbReference type="Proteomes" id="UP000886268">
    <property type="component" value="Unassembled WGS sequence"/>
</dbReference>
<dbReference type="AlphaFoldDB" id="A0A7V1I448"/>
<name>A0A7V1I448_DESA2</name>
<organism evidence="3">
    <name type="scientific">Desulfofervidus auxilii</name>
    <dbReference type="NCBI Taxonomy" id="1621989"/>
    <lineage>
        <taxon>Bacteria</taxon>
        <taxon>Pseudomonadati</taxon>
        <taxon>Thermodesulfobacteriota</taxon>
        <taxon>Candidatus Desulfofervidia</taxon>
        <taxon>Candidatus Desulfofervidales</taxon>
        <taxon>Candidatus Desulfofervidaceae</taxon>
        <taxon>Candidatus Desulfofervidus</taxon>
    </lineage>
</organism>
<evidence type="ECO:0000256" key="1">
    <source>
        <dbReference type="SAM" id="MobiDB-lite"/>
    </source>
</evidence>
<evidence type="ECO:0000313" key="4">
    <source>
        <dbReference type="Proteomes" id="UP000070560"/>
    </source>
</evidence>
<dbReference type="RefSeq" id="WP_066060158.1">
    <property type="nucleotide sequence ID" value="NZ_CP013015.1"/>
</dbReference>
<dbReference type="InterPro" id="IPR013078">
    <property type="entry name" value="His_Pase_superF_clade-1"/>
</dbReference>
<dbReference type="Pfam" id="PF00300">
    <property type="entry name" value="His_Phos_1"/>
    <property type="match status" value="1"/>
</dbReference>
<proteinExistence type="predicted"/>
<dbReference type="NCBIfam" id="TIGR00249">
    <property type="entry name" value="sixA"/>
    <property type="match status" value="1"/>
</dbReference>